<dbReference type="EMBL" id="JAKWBL010000004">
    <property type="protein sequence ID" value="MCH5600319.1"/>
    <property type="molecule type" value="Genomic_DNA"/>
</dbReference>
<evidence type="ECO:0000313" key="1">
    <source>
        <dbReference type="EMBL" id="MCH5600319.1"/>
    </source>
</evidence>
<dbReference type="Gene3D" id="1.10.275.10">
    <property type="entry name" value="Fumarase/aspartase (N-terminal domain)"/>
    <property type="match status" value="1"/>
</dbReference>
<dbReference type="Proteomes" id="UP001202248">
    <property type="component" value="Unassembled WGS sequence"/>
</dbReference>
<dbReference type="PANTHER" id="PTHR43814">
    <property type="entry name" value="ARGININOSUCCINATE LYASE"/>
    <property type="match status" value="1"/>
</dbReference>
<evidence type="ECO:0000313" key="2">
    <source>
        <dbReference type="Proteomes" id="UP001202248"/>
    </source>
</evidence>
<keyword evidence="2" id="KW-1185">Reference proteome</keyword>
<organism evidence="1 2">
    <name type="scientific">Niabella ginsengisoli</name>
    <dbReference type="NCBI Taxonomy" id="522298"/>
    <lineage>
        <taxon>Bacteria</taxon>
        <taxon>Pseudomonadati</taxon>
        <taxon>Bacteroidota</taxon>
        <taxon>Chitinophagia</taxon>
        <taxon>Chitinophagales</taxon>
        <taxon>Chitinophagaceae</taxon>
        <taxon>Niabella</taxon>
    </lineage>
</organism>
<accession>A0ABS9SQC7</accession>
<sequence length="115" mass="13000">MKLWQKDTTALKEVEAFTVGKDREMDLHLAPFDVLGSLAHTQMLESVGLLEKAELTELQAALKEIYQQIEKGDFTLQDNVEDIHSQVELLLTEKLGDAGKKSTVRAAVTTRCWWI</sequence>
<dbReference type="PANTHER" id="PTHR43814:SF1">
    <property type="entry name" value="ARGININOSUCCINATE LYASE"/>
    <property type="match status" value="1"/>
</dbReference>
<protein>
    <recommendedName>
        <fullName evidence="3">Argininosuccinate lyase</fullName>
    </recommendedName>
</protein>
<dbReference type="InterPro" id="IPR024083">
    <property type="entry name" value="Fumarase/histidase_N"/>
</dbReference>
<gene>
    <name evidence="1" type="ORF">MKP09_21570</name>
</gene>
<proteinExistence type="predicted"/>
<evidence type="ECO:0008006" key="3">
    <source>
        <dbReference type="Google" id="ProtNLM"/>
    </source>
</evidence>
<name>A0ABS9SQC7_9BACT</name>
<comment type="caution">
    <text evidence="1">The sequence shown here is derived from an EMBL/GenBank/DDBJ whole genome shotgun (WGS) entry which is preliminary data.</text>
</comment>
<reference evidence="1 2" key="1">
    <citation type="submission" date="2022-02" db="EMBL/GenBank/DDBJ databases">
        <authorList>
            <person name="Min J."/>
        </authorList>
    </citation>
    <scope>NUCLEOTIDE SEQUENCE [LARGE SCALE GENOMIC DNA]</scope>
    <source>
        <strain evidence="1 2">GR10-1</strain>
    </source>
</reference>
<dbReference type="RefSeq" id="WP_240832371.1">
    <property type="nucleotide sequence ID" value="NZ_JAKWBL010000004.1"/>
</dbReference>
<dbReference type="InterPro" id="IPR009049">
    <property type="entry name" value="Argininosuccinate_lyase"/>
</dbReference>
<dbReference type="SUPFAM" id="SSF48557">
    <property type="entry name" value="L-aspartase-like"/>
    <property type="match status" value="1"/>
</dbReference>
<dbReference type="InterPro" id="IPR008948">
    <property type="entry name" value="L-Aspartase-like"/>
</dbReference>